<evidence type="ECO:0008006" key="5">
    <source>
        <dbReference type="Google" id="ProtNLM"/>
    </source>
</evidence>
<keyword evidence="4" id="KW-1185">Reference proteome</keyword>
<evidence type="ECO:0000259" key="1">
    <source>
        <dbReference type="Pfam" id="PF14694"/>
    </source>
</evidence>
<gene>
    <name evidence="3" type="ORF">CEPIT_LOCUS1605</name>
</gene>
<dbReference type="Pfam" id="PF14695">
    <property type="entry name" value="LINES_C"/>
    <property type="match status" value="1"/>
</dbReference>
<sequence>MSNREVHLRLCSLIRDSLCPYAELLPTSFTKENVKDLLIALSRVCSQIKLWKLDFPSDSDSDSDVAGGSPGVMDCSVIHRSDTEIHPCLSKAISVLMELLDIENSYVQHLVGNILVETSNFLVASGSSWFELKQLFSLLDMSIFSSTSSSTGCIMVEVNPSTSVSPVKLHHKSNNWVSIAVITQVLRRIVKNAKRDADDHILKLCFEATNSLISNVPWDLLHEIFVSQTNKSLGDLNADGLFQCQDAKPKPAILFLGSFIQLLCSLAEMISLPLEAITDDLHKHTVISEIRSILPRLLGLCHGNFQNFGSVYISKYYKHKFLILMIRLSSGVQLDGSVLHSWLNLIHLYFQDILCLPIAGVESDLDKCLEGSPFWENTYDAEKENMTSRHLQRLAIFLFLRCSFCMVNMERSGQNRAFIDHDCHSAVNLKSDLSKGLKEIHEWLQLVSNDDAFLHHKKCAECILSFQLCFLQLYMHEDDILFQMLLQLLCISPLSEEWFVKEGMPSADVKMASIVSDLFNPICVFHHFLAEISYDHQVLLDYLISKDTGASSAEYLLRCLRMVFQSWSLFQTFPWSIKNEIQLCQKRRKTSVDRPSFSGELSTSVNDGICFPFELDHQMRGKHYGAVADRTERVPFECASSCLLELKASIESLHQKNLFPYNPQVLLQRLSRFQELYQKH</sequence>
<evidence type="ECO:0000259" key="2">
    <source>
        <dbReference type="Pfam" id="PF14695"/>
    </source>
</evidence>
<protein>
    <recommendedName>
        <fullName evidence="5">Protein Lines C-terminal domain-containing protein</fullName>
    </recommendedName>
</protein>
<dbReference type="InterPro" id="IPR032794">
    <property type="entry name" value="LINES_N"/>
</dbReference>
<dbReference type="AlphaFoldDB" id="A0AAV0C223"/>
<dbReference type="PANTHER" id="PTHR16057">
    <property type="entry name" value="WINS1, 2 PROTEIN"/>
    <property type="match status" value="1"/>
</dbReference>
<dbReference type="PANTHER" id="PTHR16057:SF1">
    <property type="entry name" value="PROTEIN LINES HOMOLOG 1"/>
    <property type="match status" value="1"/>
</dbReference>
<organism evidence="3 4">
    <name type="scientific">Cuscuta epithymum</name>
    <dbReference type="NCBI Taxonomy" id="186058"/>
    <lineage>
        <taxon>Eukaryota</taxon>
        <taxon>Viridiplantae</taxon>
        <taxon>Streptophyta</taxon>
        <taxon>Embryophyta</taxon>
        <taxon>Tracheophyta</taxon>
        <taxon>Spermatophyta</taxon>
        <taxon>Magnoliopsida</taxon>
        <taxon>eudicotyledons</taxon>
        <taxon>Gunneridae</taxon>
        <taxon>Pentapetalae</taxon>
        <taxon>asterids</taxon>
        <taxon>lamiids</taxon>
        <taxon>Solanales</taxon>
        <taxon>Convolvulaceae</taxon>
        <taxon>Cuscuteae</taxon>
        <taxon>Cuscuta</taxon>
        <taxon>Cuscuta subgen. Cuscuta</taxon>
    </lineage>
</organism>
<dbReference type="InterPro" id="IPR024875">
    <property type="entry name" value="Protein_Lines"/>
</dbReference>
<feature type="domain" description="Protein Lines N-terminal" evidence="1">
    <location>
        <begin position="425"/>
        <end position="571"/>
    </location>
</feature>
<dbReference type="Pfam" id="PF14694">
    <property type="entry name" value="LINES_N"/>
    <property type="match status" value="1"/>
</dbReference>
<proteinExistence type="predicted"/>
<name>A0AAV0C223_9ASTE</name>
<comment type="caution">
    <text evidence="3">The sequence shown here is derived from an EMBL/GenBank/DDBJ whole genome shotgun (WGS) entry which is preliminary data.</text>
</comment>
<feature type="domain" description="Protein Lines C-terminal" evidence="2">
    <location>
        <begin position="641"/>
        <end position="675"/>
    </location>
</feature>
<accession>A0AAV0C223</accession>
<dbReference type="Proteomes" id="UP001152523">
    <property type="component" value="Unassembled WGS sequence"/>
</dbReference>
<dbReference type="InterPro" id="IPR029415">
    <property type="entry name" value="Lines_C"/>
</dbReference>
<evidence type="ECO:0000313" key="4">
    <source>
        <dbReference type="Proteomes" id="UP001152523"/>
    </source>
</evidence>
<reference evidence="3" key="1">
    <citation type="submission" date="2022-07" db="EMBL/GenBank/DDBJ databases">
        <authorList>
            <person name="Macas J."/>
            <person name="Novak P."/>
            <person name="Neumann P."/>
        </authorList>
    </citation>
    <scope>NUCLEOTIDE SEQUENCE</scope>
</reference>
<dbReference type="EMBL" id="CAMAPF010000008">
    <property type="protein sequence ID" value="CAH9060762.1"/>
    <property type="molecule type" value="Genomic_DNA"/>
</dbReference>
<evidence type="ECO:0000313" key="3">
    <source>
        <dbReference type="EMBL" id="CAH9060762.1"/>
    </source>
</evidence>